<dbReference type="STRING" id="4537.A0A0E0L8I7"/>
<feature type="domain" description="Isopenicillin N synthase-like Fe(2+) 2OG dioxygenase" evidence="1">
    <location>
        <begin position="13"/>
        <end position="45"/>
    </location>
</feature>
<sequence>MDVVGGAWMPAEDVSIMCNGIFRSPVHRVVTNDEKERISLTIFYSVNGEKDLEPAAEEEEYEEQLEDGS</sequence>
<protein>
    <recommendedName>
        <fullName evidence="1">Isopenicillin N synthase-like Fe(2+) 2OG dioxygenase domain-containing protein</fullName>
    </recommendedName>
</protein>
<dbReference type="InterPro" id="IPR027443">
    <property type="entry name" value="IPNS-like_sf"/>
</dbReference>
<dbReference type="InterPro" id="IPR044861">
    <property type="entry name" value="IPNS-like_FE2OG_OXY"/>
</dbReference>
<organism evidence="2">
    <name type="scientific">Oryza punctata</name>
    <name type="common">Red rice</name>
    <dbReference type="NCBI Taxonomy" id="4537"/>
    <lineage>
        <taxon>Eukaryota</taxon>
        <taxon>Viridiplantae</taxon>
        <taxon>Streptophyta</taxon>
        <taxon>Embryophyta</taxon>
        <taxon>Tracheophyta</taxon>
        <taxon>Spermatophyta</taxon>
        <taxon>Magnoliopsida</taxon>
        <taxon>Liliopsida</taxon>
        <taxon>Poales</taxon>
        <taxon>Poaceae</taxon>
        <taxon>BOP clade</taxon>
        <taxon>Oryzoideae</taxon>
        <taxon>Oryzeae</taxon>
        <taxon>Oryzinae</taxon>
        <taxon>Oryza</taxon>
    </lineage>
</organism>
<reference evidence="2" key="1">
    <citation type="submission" date="2015-04" db="UniProtKB">
        <authorList>
            <consortium name="EnsemblPlants"/>
        </authorList>
    </citation>
    <scope>IDENTIFICATION</scope>
</reference>
<keyword evidence="3" id="KW-1185">Reference proteome</keyword>
<reference evidence="2" key="2">
    <citation type="submission" date="2018-05" db="EMBL/GenBank/DDBJ databases">
        <title>OpunRS2 (Oryza punctata Reference Sequence Version 2).</title>
        <authorList>
            <person name="Zhang J."/>
            <person name="Kudrna D."/>
            <person name="Lee S."/>
            <person name="Talag J."/>
            <person name="Welchert J."/>
            <person name="Wing R.A."/>
        </authorList>
    </citation>
    <scope>NUCLEOTIDE SEQUENCE [LARGE SCALE GENOMIC DNA]</scope>
</reference>
<dbReference type="HOGENOM" id="CLU_2780283_0_0_1"/>
<dbReference type="Pfam" id="PF03171">
    <property type="entry name" value="2OG-FeII_Oxy"/>
    <property type="match status" value="1"/>
</dbReference>
<name>A0A0E0L8I7_ORYPU</name>
<dbReference type="EnsemblPlants" id="OPUNC06G04830.1">
    <property type="protein sequence ID" value="OPUNC06G04830.1"/>
    <property type="gene ID" value="OPUNC06G04830"/>
</dbReference>
<evidence type="ECO:0000259" key="1">
    <source>
        <dbReference type="Pfam" id="PF03171"/>
    </source>
</evidence>
<proteinExistence type="predicted"/>
<evidence type="ECO:0000313" key="2">
    <source>
        <dbReference type="EnsemblPlants" id="OPUNC06G04830.1"/>
    </source>
</evidence>
<dbReference type="Gramene" id="OPUNC06G04830.1">
    <property type="protein sequence ID" value="OPUNC06G04830.1"/>
    <property type="gene ID" value="OPUNC06G04830"/>
</dbReference>
<dbReference type="AlphaFoldDB" id="A0A0E0L8I7"/>
<dbReference type="Proteomes" id="UP000026962">
    <property type="component" value="Chromosome 6"/>
</dbReference>
<accession>A0A0E0L8I7</accession>
<dbReference type="Gene3D" id="2.60.120.330">
    <property type="entry name" value="B-lactam Antibiotic, Isopenicillin N Synthase, Chain"/>
    <property type="match status" value="1"/>
</dbReference>
<evidence type="ECO:0000313" key="3">
    <source>
        <dbReference type="Proteomes" id="UP000026962"/>
    </source>
</evidence>
<dbReference type="SUPFAM" id="SSF51197">
    <property type="entry name" value="Clavaminate synthase-like"/>
    <property type="match status" value="1"/>
</dbReference>